<gene>
    <name evidence="2" type="ORF">GbCGDNIH9_8593</name>
</gene>
<organism evidence="2 3">
    <name type="scientific">Granulibacter bethesdensis</name>
    <dbReference type="NCBI Taxonomy" id="364410"/>
    <lineage>
        <taxon>Bacteria</taxon>
        <taxon>Pseudomonadati</taxon>
        <taxon>Pseudomonadota</taxon>
        <taxon>Alphaproteobacteria</taxon>
        <taxon>Acetobacterales</taxon>
        <taxon>Acetobacteraceae</taxon>
        <taxon>Granulibacter</taxon>
    </lineage>
</organism>
<dbReference type="EMBL" id="CP018191">
    <property type="protein sequence ID" value="APH54884.1"/>
    <property type="molecule type" value="Genomic_DNA"/>
</dbReference>
<evidence type="ECO:0000313" key="3">
    <source>
        <dbReference type="Proteomes" id="UP000182373"/>
    </source>
</evidence>
<feature type="region of interest" description="Disordered" evidence="1">
    <location>
        <begin position="1"/>
        <end position="54"/>
    </location>
</feature>
<sequence>MNRSSAERGNSTRQYKQRRGGRPAFPSASADRETGNEAEGECDSTMRRIKNLWG</sequence>
<reference evidence="3" key="1">
    <citation type="submission" date="2016-11" db="EMBL/GenBank/DDBJ databases">
        <title>Comparative genomic and phenotypic analysis of Granulibacter bethesdensis clinical isolates from patients with chronic granulomatous disease.</title>
        <authorList>
            <person name="Zarember K.A."/>
            <person name="Porcella S.F."/>
            <person name="Chu J."/>
            <person name="Ding L."/>
            <person name="Dahlstrom E."/>
            <person name="Barbian K."/>
            <person name="Martens C."/>
            <person name="Sykora L."/>
            <person name="Kramer S."/>
            <person name="Pettinato A.M."/>
            <person name="Hong H."/>
            <person name="Wald G."/>
            <person name="Berg L.J."/>
            <person name="Rogge L.S."/>
            <person name="Greenberg D.E."/>
            <person name="Falcone E.L."/>
            <person name="Neves J.F."/>
            <person name="Simoes M.J."/>
            <person name="Casal M."/>
            <person name="Rodriguez-Lopez F.C."/>
            <person name="Zelazny A."/>
            <person name="Gallin J.I."/>
            <person name="Holland S.M."/>
        </authorList>
    </citation>
    <scope>NUCLEOTIDE SEQUENCE [LARGE SCALE GENOMIC DNA]</scope>
    <source>
        <strain evidence="3">NIH9.1</strain>
    </source>
</reference>
<dbReference type="AlphaFoldDB" id="A0AAC9KAW9"/>
<evidence type="ECO:0000313" key="2">
    <source>
        <dbReference type="EMBL" id="APH54884.1"/>
    </source>
</evidence>
<proteinExistence type="predicted"/>
<feature type="compositionally biased region" description="Polar residues" evidence="1">
    <location>
        <begin position="1"/>
        <end position="14"/>
    </location>
</feature>
<accession>A0AAC9KAW9</accession>
<dbReference type="Proteomes" id="UP000182373">
    <property type="component" value="Chromosome"/>
</dbReference>
<protein>
    <submittedName>
        <fullName evidence="2">Uncharacterized protein</fullName>
    </submittedName>
</protein>
<evidence type="ECO:0000256" key="1">
    <source>
        <dbReference type="SAM" id="MobiDB-lite"/>
    </source>
</evidence>
<name>A0AAC9KAW9_9PROT</name>